<proteinExistence type="predicted"/>
<evidence type="ECO:0000313" key="3">
    <source>
        <dbReference type="EMBL" id="QAY63575.1"/>
    </source>
</evidence>
<keyword evidence="4" id="KW-1185">Reference proteome</keyword>
<feature type="signal peptide" evidence="2">
    <location>
        <begin position="1"/>
        <end position="27"/>
    </location>
</feature>
<evidence type="ECO:0008006" key="5">
    <source>
        <dbReference type="Google" id="ProtNLM"/>
    </source>
</evidence>
<dbReference type="RefSeq" id="WP_129204737.1">
    <property type="nucleotide sequence ID" value="NZ_CP035495.1"/>
</dbReference>
<dbReference type="KEGG" id="xyl:ET495_10315"/>
<dbReference type="EMBL" id="CP035495">
    <property type="protein sequence ID" value="QAY63575.1"/>
    <property type="molecule type" value="Genomic_DNA"/>
</dbReference>
<organism evidence="3 4">
    <name type="scientific">Xylanimonas allomyrinae</name>
    <dbReference type="NCBI Taxonomy" id="2509459"/>
    <lineage>
        <taxon>Bacteria</taxon>
        <taxon>Bacillati</taxon>
        <taxon>Actinomycetota</taxon>
        <taxon>Actinomycetes</taxon>
        <taxon>Micrococcales</taxon>
        <taxon>Promicromonosporaceae</taxon>
        <taxon>Xylanimonas</taxon>
    </lineage>
</organism>
<accession>A0A4P6EMD7</accession>
<feature type="chain" id="PRO_5020222794" description="LPXTG cell wall anchor domain-containing protein" evidence="2">
    <location>
        <begin position="28"/>
        <end position="219"/>
    </location>
</feature>
<keyword evidence="1" id="KW-1133">Transmembrane helix</keyword>
<gene>
    <name evidence="3" type="ORF">ET495_10315</name>
</gene>
<name>A0A4P6EMD7_9MICO</name>
<dbReference type="Proteomes" id="UP000291758">
    <property type="component" value="Chromosome"/>
</dbReference>
<feature type="transmembrane region" description="Helical" evidence="1">
    <location>
        <begin position="183"/>
        <end position="205"/>
    </location>
</feature>
<dbReference type="OrthoDB" id="5084150at2"/>
<keyword evidence="2" id="KW-0732">Signal</keyword>
<keyword evidence="1" id="KW-0812">Transmembrane</keyword>
<evidence type="ECO:0000256" key="1">
    <source>
        <dbReference type="SAM" id="Phobius"/>
    </source>
</evidence>
<sequence>MRHPTLRLAGAALVAAGLIGPALPAAAAPPAPDPSSAEVTLNATGWSLSFTLDGPDTPAWQTIDLTASALTAWSATHLAVTGEGDLADTITTTVLGCTVPWDDGTCPGRQVVLAQDWTFDHEADVPYLPIGPAGAAHLRVGVTATHDASPGETATVRYVLTASGDDARPALPGNLPRTGATSLPALLAATALLGASLALLGASLAQRRRATVRSRTGES</sequence>
<keyword evidence="1" id="KW-0472">Membrane</keyword>
<dbReference type="AlphaFoldDB" id="A0A4P6EMD7"/>
<reference evidence="3 4" key="1">
    <citation type="submission" date="2019-01" db="EMBL/GenBank/DDBJ databases">
        <title>Genome sequencing of strain 2JSPR-7.</title>
        <authorList>
            <person name="Heo J."/>
            <person name="Kim S.-J."/>
            <person name="Kim J.-S."/>
            <person name="Hong S.-B."/>
            <person name="Kwon S.-W."/>
        </authorList>
    </citation>
    <scope>NUCLEOTIDE SEQUENCE [LARGE SCALE GENOMIC DNA]</scope>
    <source>
        <strain evidence="3 4">2JSPR-7</strain>
    </source>
</reference>
<evidence type="ECO:0000256" key="2">
    <source>
        <dbReference type="SAM" id="SignalP"/>
    </source>
</evidence>
<evidence type="ECO:0000313" key="4">
    <source>
        <dbReference type="Proteomes" id="UP000291758"/>
    </source>
</evidence>
<protein>
    <recommendedName>
        <fullName evidence="5">LPXTG cell wall anchor domain-containing protein</fullName>
    </recommendedName>
</protein>